<dbReference type="InterPro" id="IPR050515">
    <property type="entry name" value="Beta-lactam/transpept"/>
</dbReference>
<dbReference type="GO" id="GO:0071555">
    <property type="term" value="P:cell wall organization"/>
    <property type="evidence" value="ECO:0007669"/>
    <property type="project" value="TreeGrafter"/>
</dbReference>
<dbReference type="Proteomes" id="UP000178835">
    <property type="component" value="Unassembled WGS sequence"/>
</dbReference>
<accession>A0A1G2HEB5</accession>
<keyword evidence="3" id="KW-1133">Transmembrane helix</keyword>
<dbReference type="InterPro" id="IPR005311">
    <property type="entry name" value="PBP_dimer"/>
</dbReference>
<dbReference type="EMBL" id="MHOH01000012">
    <property type="protein sequence ID" value="OGZ60814.1"/>
    <property type="molecule type" value="Genomic_DNA"/>
</dbReference>
<name>A0A1G2HEB5_9BACT</name>
<feature type="domain" description="Penicillin-binding protein transpeptidase" evidence="4">
    <location>
        <begin position="252"/>
        <end position="558"/>
    </location>
</feature>
<dbReference type="GO" id="GO:0008658">
    <property type="term" value="F:penicillin binding"/>
    <property type="evidence" value="ECO:0007669"/>
    <property type="project" value="InterPro"/>
</dbReference>
<keyword evidence="3" id="KW-0812">Transmembrane</keyword>
<evidence type="ECO:0000313" key="6">
    <source>
        <dbReference type="EMBL" id="OGZ60814.1"/>
    </source>
</evidence>
<evidence type="ECO:0000259" key="5">
    <source>
        <dbReference type="Pfam" id="PF03717"/>
    </source>
</evidence>
<dbReference type="InterPro" id="IPR036138">
    <property type="entry name" value="PBP_dimer_sf"/>
</dbReference>
<dbReference type="Pfam" id="PF00905">
    <property type="entry name" value="Transpeptidase"/>
    <property type="match status" value="1"/>
</dbReference>
<comment type="subcellular location">
    <subcellularLocation>
        <location evidence="1">Membrane</location>
    </subcellularLocation>
</comment>
<dbReference type="InterPro" id="IPR012338">
    <property type="entry name" value="Beta-lactam/transpept-like"/>
</dbReference>
<dbReference type="InterPro" id="IPR001460">
    <property type="entry name" value="PCN-bd_Tpept"/>
</dbReference>
<evidence type="ECO:0000259" key="4">
    <source>
        <dbReference type="Pfam" id="PF00905"/>
    </source>
</evidence>
<proteinExistence type="predicted"/>
<dbReference type="Pfam" id="PF03717">
    <property type="entry name" value="PBP_dimer"/>
    <property type="match status" value="1"/>
</dbReference>
<evidence type="ECO:0000313" key="7">
    <source>
        <dbReference type="Proteomes" id="UP000178835"/>
    </source>
</evidence>
<evidence type="ECO:0008006" key="8">
    <source>
        <dbReference type="Google" id="ProtNLM"/>
    </source>
</evidence>
<feature type="domain" description="Penicillin-binding protein dimerisation" evidence="5">
    <location>
        <begin position="62"/>
        <end position="202"/>
    </location>
</feature>
<dbReference type="Gene3D" id="3.30.450.330">
    <property type="match status" value="1"/>
</dbReference>
<evidence type="ECO:0000256" key="1">
    <source>
        <dbReference type="ARBA" id="ARBA00004370"/>
    </source>
</evidence>
<evidence type="ECO:0000256" key="2">
    <source>
        <dbReference type="ARBA" id="ARBA00023136"/>
    </source>
</evidence>
<gene>
    <name evidence="6" type="ORF">A2919_01385</name>
</gene>
<keyword evidence="2 3" id="KW-0472">Membrane</keyword>
<organism evidence="6 7">
    <name type="scientific">Candidatus Spechtbacteria bacterium RIFCSPLOWO2_01_FULL_43_12</name>
    <dbReference type="NCBI Taxonomy" id="1802162"/>
    <lineage>
        <taxon>Bacteria</taxon>
        <taxon>Candidatus Spechtiibacteriota</taxon>
    </lineage>
</organism>
<sequence>MDSKRKKSGPPRLFSQWRTKALFIVFLLVSAVILNRLYSLQIIQGDYYSALARGKDVKIEDVPPRGNIYFQDKAGEGRFLAATNKEVPLVYANPKNIDDEEHVLNTLAGIIDIEQEKDTILARLLDKTRSYALIKRNLSEHEAGIITELELEGVYVKYESVRIYPAEAVGSHVLGFLGFSGDKRIGQYGAEEFHENTLSGNSSGTFSLEGLFSNSIFNDSPSDVELSIDYGIQFVVEKKLAETVERLGAASGTAIFMDPKTGAIISMANFPEFNPNTYNEVEDISIFDNPAVQGTYEPGSAFKPITVAAGLDAGVITPQTTYDDTGKVHIGGYTIENFDKKSRGQQTMTQALENSLNTGMVFIQQSLGKKKFREYVEAFQMDNYTGIDLPGEDKGSMANIKNTNIDINYATASFGQGLSLTPLRLLTAISAIANNGVMMKPYITEKIKKGPLEIVTKPEEIARPISSVTASKVTAMMVSTVKNGYDKKVSVPGYTLAGKTGTAQVPNEDGSGYSDKTIHTFVGFAPAYDPKFVGIIRMDGVKGINFASDSIAPLFGDIASFVLQYYQIPPQ</sequence>
<dbReference type="Gene3D" id="3.40.710.10">
    <property type="entry name" value="DD-peptidase/beta-lactamase superfamily"/>
    <property type="match status" value="1"/>
</dbReference>
<comment type="caution">
    <text evidence="6">The sequence shown here is derived from an EMBL/GenBank/DDBJ whole genome shotgun (WGS) entry which is preliminary data.</text>
</comment>
<reference evidence="6 7" key="1">
    <citation type="journal article" date="2016" name="Nat. Commun.">
        <title>Thousands of microbial genomes shed light on interconnected biogeochemical processes in an aquifer system.</title>
        <authorList>
            <person name="Anantharaman K."/>
            <person name="Brown C.T."/>
            <person name="Hug L.A."/>
            <person name="Sharon I."/>
            <person name="Castelle C.J."/>
            <person name="Probst A.J."/>
            <person name="Thomas B.C."/>
            <person name="Singh A."/>
            <person name="Wilkins M.J."/>
            <person name="Karaoz U."/>
            <person name="Brodie E.L."/>
            <person name="Williams K.H."/>
            <person name="Hubbard S.S."/>
            <person name="Banfield J.F."/>
        </authorList>
    </citation>
    <scope>NUCLEOTIDE SEQUENCE [LARGE SCALE GENOMIC DNA]</scope>
</reference>
<dbReference type="GO" id="GO:0005886">
    <property type="term" value="C:plasma membrane"/>
    <property type="evidence" value="ECO:0007669"/>
    <property type="project" value="TreeGrafter"/>
</dbReference>
<dbReference type="PANTHER" id="PTHR30627:SF1">
    <property type="entry name" value="PEPTIDOGLYCAN D,D-TRANSPEPTIDASE FTSI"/>
    <property type="match status" value="1"/>
</dbReference>
<dbReference type="Gene3D" id="3.90.1310.10">
    <property type="entry name" value="Penicillin-binding protein 2a (Domain 2)"/>
    <property type="match status" value="1"/>
</dbReference>
<dbReference type="SUPFAM" id="SSF56519">
    <property type="entry name" value="Penicillin binding protein dimerisation domain"/>
    <property type="match status" value="1"/>
</dbReference>
<protein>
    <recommendedName>
        <fullName evidence="8">Penicillin-binding protein transpeptidase domain-containing protein</fullName>
    </recommendedName>
</protein>
<dbReference type="SUPFAM" id="SSF56601">
    <property type="entry name" value="beta-lactamase/transpeptidase-like"/>
    <property type="match status" value="1"/>
</dbReference>
<evidence type="ECO:0000256" key="3">
    <source>
        <dbReference type="SAM" id="Phobius"/>
    </source>
</evidence>
<feature type="transmembrane region" description="Helical" evidence="3">
    <location>
        <begin position="21"/>
        <end position="38"/>
    </location>
</feature>
<dbReference type="PANTHER" id="PTHR30627">
    <property type="entry name" value="PEPTIDOGLYCAN D,D-TRANSPEPTIDASE"/>
    <property type="match status" value="1"/>
</dbReference>
<dbReference type="AlphaFoldDB" id="A0A1G2HEB5"/>